<dbReference type="AlphaFoldDB" id="A0A839UPS2"/>
<sequence length="304" mass="33694">MKQPPDQDPRLLRLFMAVAECGGLSAAEQRLGLSRSTISTHLSELESRLGFRLCQRGRGGFALTPEGDATYQAAKHWMAAGDTFQQQITHLQHRQLQGELVIAISDDSLNHPSFSFSEVVRRFRKQAPSAHLRVNALNPAAIAEAIGAGQAQIGLAPQSPLTDKFFSKVLYQERSFLYCGPHHPLLSGTTPTVDTLHEHDFVGAGYSWHTELTNREAPFNTCAIAPELEARLALILSGTYLGFLPEHVAEPWVTKGLLTPLLPDDMYYTTEMAAHCLNQQRSNKLLQLLFALLNDVHYVNAQKN</sequence>
<dbReference type="RefSeq" id="WP_183908819.1">
    <property type="nucleotide sequence ID" value="NZ_JACHXZ010000001.1"/>
</dbReference>
<dbReference type="InterPro" id="IPR036388">
    <property type="entry name" value="WH-like_DNA-bd_sf"/>
</dbReference>
<keyword evidence="2" id="KW-0805">Transcription regulation</keyword>
<dbReference type="Pfam" id="PF00126">
    <property type="entry name" value="HTH_1"/>
    <property type="match status" value="1"/>
</dbReference>
<protein>
    <submittedName>
        <fullName evidence="6">DNA-binding transcriptional LysR family regulator</fullName>
    </submittedName>
</protein>
<dbReference type="PROSITE" id="PS50931">
    <property type="entry name" value="HTH_LYSR"/>
    <property type="match status" value="1"/>
</dbReference>
<evidence type="ECO:0000256" key="1">
    <source>
        <dbReference type="ARBA" id="ARBA00009437"/>
    </source>
</evidence>
<dbReference type="GO" id="GO:0003700">
    <property type="term" value="F:DNA-binding transcription factor activity"/>
    <property type="evidence" value="ECO:0007669"/>
    <property type="project" value="InterPro"/>
</dbReference>
<keyword evidence="3 6" id="KW-0238">DNA-binding</keyword>
<evidence type="ECO:0000313" key="7">
    <source>
        <dbReference type="Proteomes" id="UP000559987"/>
    </source>
</evidence>
<dbReference type="InterPro" id="IPR005119">
    <property type="entry name" value="LysR_subst-bd"/>
</dbReference>
<organism evidence="6 7">
    <name type="scientific">Simiduia aestuariiviva</name>
    <dbReference type="NCBI Taxonomy" id="1510459"/>
    <lineage>
        <taxon>Bacteria</taxon>
        <taxon>Pseudomonadati</taxon>
        <taxon>Pseudomonadota</taxon>
        <taxon>Gammaproteobacteria</taxon>
        <taxon>Cellvibrionales</taxon>
        <taxon>Cellvibrionaceae</taxon>
        <taxon>Simiduia</taxon>
    </lineage>
</organism>
<dbReference type="Gene3D" id="3.40.190.10">
    <property type="entry name" value="Periplasmic binding protein-like II"/>
    <property type="match status" value="2"/>
</dbReference>
<feature type="domain" description="HTH lysR-type" evidence="5">
    <location>
        <begin position="7"/>
        <end position="64"/>
    </location>
</feature>
<proteinExistence type="inferred from homology"/>
<dbReference type="Pfam" id="PF03466">
    <property type="entry name" value="LysR_substrate"/>
    <property type="match status" value="1"/>
</dbReference>
<dbReference type="InterPro" id="IPR000847">
    <property type="entry name" value="LysR_HTH_N"/>
</dbReference>
<evidence type="ECO:0000256" key="4">
    <source>
        <dbReference type="ARBA" id="ARBA00023163"/>
    </source>
</evidence>
<dbReference type="InterPro" id="IPR036390">
    <property type="entry name" value="WH_DNA-bd_sf"/>
</dbReference>
<name>A0A839UPS2_9GAMM</name>
<dbReference type="EMBL" id="JACHXZ010000001">
    <property type="protein sequence ID" value="MBB3167796.1"/>
    <property type="molecule type" value="Genomic_DNA"/>
</dbReference>
<dbReference type="PANTHER" id="PTHR30126">
    <property type="entry name" value="HTH-TYPE TRANSCRIPTIONAL REGULATOR"/>
    <property type="match status" value="1"/>
</dbReference>
<keyword evidence="7" id="KW-1185">Reference proteome</keyword>
<dbReference type="PANTHER" id="PTHR30126:SF98">
    <property type="entry name" value="HTH-TYPE TRANSCRIPTIONAL ACTIVATOR BAUR"/>
    <property type="match status" value="1"/>
</dbReference>
<evidence type="ECO:0000259" key="5">
    <source>
        <dbReference type="PROSITE" id="PS50931"/>
    </source>
</evidence>
<dbReference type="SUPFAM" id="SSF46785">
    <property type="entry name" value="Winged helix' DNA-binding domain"/>
    <property type="match status" value="1"/>
</dbReference>
<dbReference type="GO" id="GO:0000976">
    <property type="term" value="F:transcription cis-regulatory region binding"/>
    <property type="evidence" value="ECO:0007669"/>
    <property type="project" value="TreeGrafter"/>
</dbReference>
<accession>A0A839UPS2</accession>
<evidence type="ECO:0000256" key="3">
    <source>
        <dbReference type="ARBA" id="ARBA00023125"/>
    </source>
</evidence>
<dbReference type="Gene3D" id="1.10.10.10">
    <property type="entry name" value="Winged helix-like DNA-binding domain superfamily/Winged helix DNA-binding domain"/>
    <property type="match status" value="1"/>
</dbReference>
<dbReference type="CDD" id="cd05466">
    <property type="entry name" value="PBP2_LTTR_substrate"/>
    <property type="match status" value="1"/>
</dbReference>
<comment type="caution">
    <text evidence="6">The sequence shown here is derived from an EMBL/GenBank/DDBJ whole genome shotgun (WGS) entry which is preliminary data.</text>
</comment>
<evidence type="ECO:0000313" key="6">
    <source>
        <dbReference type="EMBL" id="MBB3167796.1"/>
    </source>
</evidence>
<comment type="similarity">
    <text evidence="1">Belongs to the LysR transcriptional regulatory family.</text>
</comment>
<dbReference type="SUPFAM" id="SSF53850">
    <property type="entry name" value="Periplasmic binding protein-like II"/>
    <property type="match status" value="1"/>
</dbReference>
<evidence type="ECO:0000256" key="2">
    <source>
        <dbReference type="ARBA" id="ARBA00023015"/>
    </source>
</evidence>
<keyword evidence="4" id="KW-0804">Transcription</keyword>
<reference evidence="6 7" key="1">
    <citation type="submission" date="2020-08" db="EMBL/GenBank/DDBJ databases">
        <title>Genomic Encyclopedia of Type Strains, Phase III (KMG-III): the genomes of soil and plant-associated and newly described type strains.</title>
        <authorList>
            <person name="Whitman W."/>
        </authorList>
    </citation>
    <scope>NUCLEOTIDE SEQUENCE [LARGE SCALE GENOMIC DNA]</scope>
    <source>
        <strain evidence="6 7">CECT 8571</strain>
    </source>
</reference>
<gene>
    <name evidence="6" type="ORF">FHS30_000972</name>
</gene>
<dbReference type="Proteomes" id="UP000559987">
    <property type="component" value="Unassembled WGS sequence"/>
</dbReference>